<dbReference type="InterPro" id="IPR019734">
    <property type="entry name" value="TPR_rpt"/>
</dbReference>
<dbReference type="SMART" id="SM00028">
    <property type="entry name" value="TPR"/>
    <property type="match status" value="7"/>
</dbReference>
<dbReference type="SUPFAM" id="SSF50494">
    <property type="entry name" value="Trypsin-like serine proteases"/>
    <property type="match status" value="1"/>
</dbReference>
<dbReference type="Gene3D" id="3.40.50.300">
    <property type="entry name" value="P-loop containing nucleotide triphosphate hydrolases"/>
    <property type="match status" value="1"/>
</dbReference>
<dbReference type="SUPFAM" id="SSF52540">
    <property type="entry name" value="P-loop containing nucleoside triphosphate hydrolases"/>
    <property type="match status" value="1"/>
</dbReference>
<sequence length="1305" mass="140737">MELGRIVAVLLAGETEYVGNGSGYLLGPRLVLTARHVLAGRKTCEVQVPGGAPVRCSAVWRGDLIAGADVDAALLLAEEDLRGSVAPVRWGRLVTSRQQPCDVAGYPDAARRADGTLDLEQPRAVLSPGTGALAHRYTVELASAPPPGPAPSPWSGQSGAALFCGATAHGLPLLTGVVVTDVTGWGLPRWEAVPVYALLADRRFTELVTRHTDAAPVWEPVDLQGLIAPAGGWQVRSPATLLDQRAEVVRFHGREALLSELVEDWCDGDGVRLSVITGPGGAGKSRLARELSARLRDRHGWVCGVLDDRGPEGDYGVLAEVDRPLLLVADYAELRIPQLTSLLVVLDRRPAGRPPVRLLLTARGRGDDIGGWWDQLRTRTRETRALTYDAIHRQLAPITELSDRDAHYQDALSDLAQRLPEALPRALREVTGDWSTRVALVPPRDVSAPAYGSVLTLHMTALTDLLSVHPLTRPADAHLLVEEQLLLHERAYWEDSAASRPLLVASGPVGLADAVGTAVLTATAEPGLAPTLFRSSPGFREAADDLVGQGTAWLAEMYPGAGDTCWGALQPDRLGEYHVGSRTRADPDLVTLPLVALAALPSARDTSTRTEAVVAALVTVSRTGAVPRHWQPVADALDAALSREPSLAAQIMHAATLTDCPDPLTEALHRLTDAPATDPQHLLELLDRLGAGRSRVLARWATRTAVIAARALPPGQRPAALIHEAVWRQTAGDHQAALRRCDEALRLYGSDAAGTTPARLVEALTTKARSQRWTGAFTPALATLDAAEELVAELPEGPERDMATTELLSERGRVHVGQGEPEAALPLQERRVALLTALADAGRPTAFERLADAEAELARALHALGRFRDAFEALSDSTAEELSRTAGEHPDTLDGDAVGSMVTRAIRLRQLDRHEEALAVLHDALLVVDCPESLATPIGATGLAVVLNNVGITLMCLERHEQAVEPIRRGLDIRRRLATHAGMPVEPLASSLLQYANVLQELERDQEAQQAAEECLAVSTELVRRGLAHPRTKAQAQILLAAILVNAAAAQPGKPHRAELLRALRLLNASVRYYERNLRDLPGDHQAEYAGILNAAVEHYSRLGLNWLAFQVSHRMLAVWRTVARHDPLQHGDNLANGLATVARAYERVRRPARAERLLAEAVAVRGMLVSLRGEGIDRVQLASALAEHGEALSRAGRHRKALTQLREALAQTQRAQPDLSPEQYAIAIATCHFNLADTLPWTGAFEEALAEVAASETSLVALAQRMPELYEQEMRDCAALRTAIADAARNGLPTPPQRRRPTRR</sequence>
<dbReference type="Pfam" id="PF13374">
    <property type="entry name" value="TPR_10"/>
    <property type="match status" value="1"/>
</dbReference>
<proteinExistence type="predicted"/>
<reference evidence="1" key="2">
    <citation type="submission" date="2020-09" db="EMBL/GenBank/DDBJ databases">
        <authorList>
            <person name="Sun Q."/>
            <person name="Ohkuma M."/>
        </authorList>
    </citation>
    <scope>NUCLEOTIDE SEQUENCE</scope>
    <source>
        <strain evidence="1">JCM 4633</strain>
    </source>
</reference>
<comment type="caution">
    <text evidence="1">The sequence shown here is derived from an EMBL/GenBank/DDBJ whole genome shotgun (WGS) entry which is preliminary data.</text>
</comment>
<accession>A0A918WLQ3</accession>
<dbReference type="SUPFAM" id="SSF48452">
    <property type="entry name" value="TPR-like"/>
    <property type="match status" value="3"/>
</dbReference>
<evidence type="ECO:0000313" key="1">
    <source>
        <dbReference type="EMBL" id="GHC57773.1"/>
    </source>
</evidence>
<dbReference type="EMBL" id="BMVB01000012">
    <property type="protein sequence ID" value="GHC57773.1"/>
    <property type="molecule type" value="Genomic_DNA"/>
</dbReference>
<evidence type="ECO:0000313" key="2">
    <source>
        <dbReference type="Proteomes" id="UP000646244"/>
    </source>
</evidence>
<protein>
    <recommendedName>
        <fullName evidence="3">Tetratricopeptide repeat protein</fullName>
    </recommendedName>
</protein>
<dbReference type="InterPro" id="IPR027417">
    <property type="entry name" value="P-loop_NTPase"/>
</dbReference>
<name>A0A918WLQ3_STRCJ</name>
<dbReference type="Proteomes" id="UP000646244">
    <property type="component" value="Unassembled WGS sequence"/>
</dbReference>
<dbReference type="PANTHER" id="PTHR19959:SF119">
    <property type="entry name" value="FUNGAL LIPASE-LIKE DOMAIN-CONTAINING PROTEIN"/>
    <property type="match status" value="1"/>
</dbReference>
<dbReference type="Gene3D" id="1.25.40.10">
    <property type="entry name" value="Tetratricopeptide repeat domain"/>
    <property type="match status" value="3"/>
</dbReference>
<dbReference type="PANTHER" id="PTHR19959">
    <property type="entry name" value="KINESIN LIGHT CHAIN"/>
    <property type="match status" value="1"/>
</dbReference>
<organism evidence="1 2">
    <name type="scientific">Streptomyces cinnamoneus</name>
    <name type="common">Streptoverticillium cinnamoneum</name>
    <dbReference type="NCBI Taxonomy" id="53446"/>
    <lineage>
        <taxon>Bacteria</taxon>
        <taxon>Bacillati</taxon>
        <taxon>Actinomycetota</taxon>
        <taxon>Actinomycetes</taxon>
        <taxon>Kitasatosporales</taxon>
        <taxon>Streptomycetaceae</taxon>
        <taxon>Streptomyces</taxon>
        <taxon>Streptomyces cinnamoneus group</taxon>
    </lineage>
</organism>
<evidence type="ECO:0008006" key="3">
    <source>
        <dbReference type="Google" id="ProtNLM"/>
    </source>
</evidence>
<dbReference type="RefSeq" id="WP_190111039.1">
    <property type="nucleotide sequence ID" value="NZ_BMVB01000012.1"/>
</dbReference>
<dbReference type="InterPro" id="IPR011990">
    <property type="entry name" value="TPR-like_helical_dom_sf"/>
</dbReference>
<dbReference type="InterPro" id="IPR009003">
    <property type="entry name" value="Peptidase_S1_PA"/>
</dbReference>
<reference evidence="1" key="1">
    <citation type="journal article" date="2014" name="Int. J. Syst. Evol. Microbiol.">
        <title>Complete genome sequence of Corynebacterium casei LMG S-19264T (=DSM 44701T), isolated from a smear-ripened cheese.</title>
        <authorList>
            <consortium name="US DOE Joint Genome Institute (JGI-PGF)"/>
            <person name="Walter F."/>
            <person name="Albersmeier A."/>
            <person name="Kalinowski J."/>
            <person name="Ruckert C."/>
        </authorList>
    </citation>
    <scope>NUCLEOTIDE SEQUENCE</scope>
    <source>
        <strain evidence="1">JCM 4633</strain>
    </source>
</reference>
<gene>
    <name evidence="1" type="ORF">GCM10010507_38100</name>
</gene>